<evidence type="ECO:0000313" key="1">
    <source>
        <dbReference type="EMBL" id="MBB4265685.1"/>
    </source>
</evidence>
<dbReference type="Pfam" id="PF10127">
    <property type="entry name" value="RlaP"/>
    <property type="match status" value="1"/>
</dbReference>
<protein>
    <recommendedName>
        <fullName evidence="3">Nucleotidyltransferase</fullName>
    </recommendedName>
</protein>
<comment type="caution">
    <text evidence="1">The sequence shown here is derived from an EMBL/GenBank/DDBJ whole genome shotgun (WGS) entry which is preliminary data.</text>
</comment>
<reference evidence="1 2" key="1">
    <citation type="submission" date="2020-08" db="EMBL/GenBank/DDBJ databases">
        <title>Genome sequencing of Purple Non-Sulfur Bacteria from various extreme environments.</title>
        <authorList>
            <person name="Mayer M."/>
        </authorList>
    </citation>
    <scope>NUCLEOTIDE SEQUENCE [LARGE SCALE GENOMIC DNA]</scope>
    <source>
        <strain evidence="1 2">JA131</strain>
    </source>
</reference>
<evidence type="ECO:0000313" key="2">
    <source>
        <dbReference type="Proteomes" id="UP000554286"/>
    </source>
</evidence>
<organism evidence="1 2">
    <name type="scientific">Roseospira visakhapatnamensis</name>
    <dbReference type="NCBI Taxonomy" id="390880"/>
    <lineage>
        <taxon>Bacteria</taxon>
        <taxon>Pseudomonadati</taxon>
        <taxon>Pseudomonadota</taxon>
        <taxon>Alphaproteobacteria</taxon>
        <taxon>Rhodospirillales</taxon>
        <taxon>Rhodospirillaceae</taxon>
        <taxon>Roseospira</taxon>
    </lineage>
</organism>
<accession>A0A7W6W938</accession>
<dbReference type="AlphaFoldDB" id="A0A7W6W938"/>
<dbReference type="InterPro" id="IPR018775">
    <property type="entry name" value="RlaP"/>
</dbReference>
<dbReference type="Proteomes" id="UP000554286">
    <property type="component" value="Unassembled WGS sequence"/>
</dbReference>
<evidence type="ECO:0008006" key="3">
    <source>
        <dbReference type="Google" id="ProtNLM"/>
    </source>
</evidence>
<dbReference type="EMBL" id="JACIGK010000007">
    <property type="protein sequence ID" value="MBB4265685.1"/>
    <property type="molecule type" value="Genomic_DNA"/>
</dbReference>
<gene>
    <name evidence="1" type="ORF">GGD89_001307</name>
</gene>
<name>A0A7W6W938_9PROT</name>
<keyword evidence="2" id="KW-1185">Reference proteome</keyword>
<dbReference type="RefSeq" id="WP_184043298.1">
    <property type="nucleotide sequence ID" value="NZ_JACIGK010000007.1"/>
</dbReference>
<sequence length="263" mass="27827">MIGALTGHLETQGARLLFACQVGEAVEGTVPAHLAAAPPGVRFLYVRPADWYLTIAERPDALDGPGADSWGWDLRKACRLLLRSNPLLWSWLASPSVLADPEGLGAALRTLAGEGTSRRTLGHALWDEARKALTAYLERGESPTAVKSVKAARALLALRWLDTGTLPPVALEDLMDGLGDALDPAVRADVDAILSGTARTHPALYRWINAELDSAAERCAALPEGAPDPAAADALYRRVVLRNNNGAVPAPAPMALTEGEPTP</sequence>
<proteinExistence type="predicted"/>